<accession>A0A4R5U033</accession>
<feature type="domain" description="4'-phosphopantetheinyl transferase" evidence="3">
    <location>
        <begin position="127"/>
        <end position="192"/>
    </location>
</feature>
<dbReference type="EMBL" id="SMTK01000002">
    <property type="protein sequence ID" value="TDK26876.1"/>
    <property type="molecule type" value="Genomic_DNA"/>
</dbReference>
<keyword evidence="5" id="KW-1185">Reference proteome</keyword>
<proteinExistence type="inferred from homology"/>
<name>A0A4R5U033_9MICC</name>
<dbReference type="InterPro" id="IPR037143">
    <property type="entry name" value="4-PPantetheinyl_Trfase_dom_sf"/>
</dbReference>
<keyword evidence="2 4" id="KW-0808">Transferase</keyword>
<evidence type="ECO:0000256" key="2">
    <source>
        <dbReference type="ARBA" id="ARBA00022679"/>
    </source>
</evidence>
<dbReference type="AlphaFoldDB" id="A0A4R5U033"/>
<dbReference type="PANTHER" id="PTHR12215">
    <property type="entry name" value="PHOSPHOPANTETHEINE TRANSFERASE"/>
    <property type="match status" value="1"/>
</dbReference>
<dbReference type="GO" id="GO:0000287">
    <property type="term" value="F:magnesium ion binding"/>
    <property type="evidence" value="ECO:0007669"/>
    <property type="project" value="InterPro"/>
</dbReference>
<reference evidence="4 5" key="1">
    <citation type="submission" date="2019-03" db="EMBL/GenBank/DDBJ databases">
        <title>Arthrobacter sp. nov., an bacterium isolated from biocrust in Mu Us Desert.</title>
        <authorList>
            <person name="Lixiong L."/>
        </authorList>
    </citation>
    <scope>NUCLEOTIDE SEQUENCE [LARGE SCALE GENOMIC DNA]</scope>
    <source>
        <strain evidence="4 5">SLN-3</strain>
    </source>
</reference>
<evidence type="ECO:0000256" key="1">
    <source>
        <dbReference type="ARBA" id="ARBA00010990"/>
    </source>
</evidence>
<evidence type="ECO:0000259" key="3">
    <source>
        <dbReference type="Pfam" id="PF01648"/>
    </source>
</evidence>
<dbReference type="GO" id="GO:0008897">
    <property type="term" value="F:holo-[acyl-carrier-protein] synthase activity"/>
    <property type="evidence" value="ECO:0007669"/>
    <property type="project" value="InterPro"/>
</dbReference>
<dbReference type="PANTHER" id="PTHR12215:SF10">
    <property type="entry name" value="L-AMINOADIPATE-SEMIALDEHYDE DEHYDROGENASE-PHOSPHOPANTETHEINYL TRANSFERASE"/>
    <property type="match status" value="1"/>
</dbReference>
<organism evidence="4 5">
    <name type="scientific">Arthrobacter crusticola</name>
    <dbReference type="NCBI Taxonomy" id="2547960"/>
    <lineage>
        <taxon>Bacteria</taxon>
        <taxon>Bacillati</taxon>
        <taxon>Actinomycetota</taxon>
        <taxon>Actinomycetes</taxon>
        <taxon>Micrococcales</taxon>
        <taxon>Micrococcaceae</taxon>
        <taxon>Arthrobacter</taxon>
    </lineage>
</organism>
<evidence type="ECO:0000313" key="5">
    <source>
        <dbReference type="Proteomes" id="UP000295411"/>
    </source>
</evidence>
<dbReference type="OrthoDB" id="190168at2"/>
<dbReference type="GO" id="GO:0005829">
    <property type="term" value="C:cytosol"/>
    <property type="evidence" value="ECO:0007669"/>
    <property type="project" value="TreeGrafter"/>
</dbReference>
<dbReference type="Pfam" id="PF01648">
    <property type="entry name" value="ACPS"/>
    <property type="match status" value="1"/>
</dbReference>
<dbReference type="InterPro" id="IPR050559">
    <property type="entry name" value="P-Pant_transferase_sf"/>
</dbReference>
<evidence type="ECO:0000313" key="4">
    <source>
        <dbReference type="EMBL" id="TDK26876.1"/>
    </source>
</evidence>
<dbReference type="RefSeq" id="WP_133403227.1">
    <property type="nucleotide sequence ID" value="NZ_SMTK01000002.1"/>
</dbReference>
<dbReference type="Gene3D" id="3.90.470.20">
    <property type="entry name" value="4'-phosphopantetheinyl transferase domain"/>
    <property type="match status" value="2"/>
</dbReference>
<protein>
    <submittedName>
        <fullName evidence="4">4'-phosphopantetheinyl transferase superfamily protein</fullName>
    </submittedName>
</protein>
<gene>
    <name evidence="4" type="ORF">E2F48_06855</name>
</gene>
<comment type="caution">
    <text evidence="4">The sequence shown here is derived from an EMBL/GenBank/DDBJ whole genome shotgun (WGS) entry which is preliminary data.</text>
</comment>
<dbReference type="InterPro" id="IPR008278">
    <property type="entry name" value="4-PPantetheinyl_Trfase_dom"/>
</dbReference>
<comment type="similarity">
    <text evidence="1">Belongs to the P-Pant transferase superfamily. Gsp/Sfp/HetI/AcpT family.</text>
</comment>
<dbReference type="Proteomes" id="UP000295411">
    <property type="component" value="Unassembled WGS sequence"/>
</dbReference>
<sequence length="242" mass="25859">MDNAAGAVFDGVFLTARRLSEVDPALAVLLDDAELRRAAAFRAPAPRQRFLAGRILLRQHASRLAQVPPERLRADYRCSACSLADGVHGQPRYTLPASASAPALRMSLSRSGDWCLTAGSADMRLSGLGVDIEAGPLPAPDGFEEVALAPGERRLLRRMTGAQRTTATTRIWVRKEAVLKALGIGMDLDPSLVDASASVPLVPGGDWRNGQWHTRDITPGAVGLPREFTAALAVFRGSQLST</sequence>
<dbReference type="SUPFAM" id="SSF56214">
    <property type="entry name" value="4'-phosphopantetheinyl transferase"/>
    <property type="match status" value="2"/>
</dbReference>
<dbReference type="GO" id="GO:0019878">
    <property type="term" value="P:lysine biosynthetic process via aminoadipic acid"/>
    <property type="evidence" value="ECO:0007669"/>
    <property type="project" value="TreeGrafter"/>
</dbReference>